<accession>Q2H221</accession>
<proteinExistence type="predicted"/>
<feature type="compositionally biased region" description="Low complexity" evidence="1">
    <location>
        <begin position="31"/>
        <end position="41"/>
    </location>
</feature>
<sequence length="182" mass="17511">MNGRNSQPAREEASGGHPSAAPDGRHRPERSSTWSRPSPTSCRAPAATCSVRRPPASALPCACSGGVLDRLFFPRQGGAAAGVGGGSGVVAGPVSGTCSAAAVAGASALGLGARGGFVSGVAGDGDAYAGSGGRGPVSSGVVGLGSSGWDAGSVDGDSIGDDSTAVASSEHGFANRRWDGRC</sequence>
<dbReference type="EMBL" id="CH408032">
    <property type="protein sequence ID" value="EAQ87556.1"/>
    <property type="molecule type" value="Genomic_DNA"/>
</dbReference>
<dbReference type="VEuPathDB" id="FungiDB:CHGG_04175"/>
<protein>
    <submittedName>
        <fullName evidence="2">Uncharacterized protein</fullName>
    </submittedName>
</protein>
<evidence type="ECO:0000313" key="2">
    <source>
        <dbReference type="EMBL" id="EAQ87556.1"/>
    </source>
</evidence>
<gene>
    <name evidence="2" type="ORF">CHGG_04175</name>
</gene>
<dbReference type="InParanoid" id="Q2H221"/>
<feature type="region of interest" description="Disordered" evidence="1">
    <location>
        <begin position="153"/>
        <end position="182"/>
    </location>
</feature>
<dbReference type="HOGENOM" id="CLU_1481810_0_0_1"/>
<dbReference type="RefSeq" id="XP_001223389.1">
    <property type="nucleotide sequence ID" value="XM_001223388.1"/>
</dbReference>
<evidence type="ECO:0000313" key="3">
    <source>
        <dbReference type="Proteomes" id="UP000001056"/>
    </source>
</evidence>
<dbReference type="AlphaFoldDB" id="Q2H221"/>
<reference evidence="3" key="1">
    <citation type="journal article" date="2015" name="Genome Announc.">
        <title>Draft genome sequence of the cellulolytic fungus Chaetomium globosum.</title>
        <authorList>
            <person name="Cuomo C.A."/>
            <person name="Untereiner W.A."/>
            <person name="Ma L.-J."/>
            <person name="Grabherr M."/>
            <person name="Birren B.W."/>
        </authorList>
    </citation>
    <scope>NUCLEOTIDE SEQUENCE [LARGE SCALE GENOMIC DNA]</scope>
    <source>
        <strain evidence="3">ATCC 6205 / CBS 148.51 / DSM 1962 / NBRC 6347 / NRRL 1970</strain>
    </source>
</reference>
<feature type="region of interest" description="Disordered" evidence="1">
    <location>
        <begin position="1"/>
        <end position="47"/>
    </location>
</feature>
<dbReference type="Proteomes" id="UP000001056">
    <property type="component" value="Unassembled WGS sequence"/>
</dbReference>
<keyword evidence="3" id="KW-1185">Reference proteome</keyword>
<evidence type="ECO:0000256" key="1">
    <source>
        <dbReference type="SAM" id="MobiDB-lite"/>
    </source>
</evidence>
<feature type="compositionally biased region" description="Low complexity" evidence="1">
    <location>
        <begin position="153"/>
        <end position="163"/>
    </location>
</feature>
<name>Q2H221_CHAGB</name>
<organism evidence="2 3">
    <name type="scientific">Chaetomium globosum (strain ATCC 6205 / CBS 148.51 / DSM 1962 / NBRC 6347 / NRRL 1970)</name>
    <name type="common">Soil fungus</name>
    <dbReference type="NCBI Taxonomy" id="306901"/>
    <lineage>
        <taxon>Eukaryota</taxon>
        <taxon>Fungi</taxon>
        <taxon>Dikarya</taxon>
        <taxon>Ascomycota</taxon>
        <taxon>Pezizomycotina</taxon>
        <taxon>Sordariomycetes</taxon>
        <taxon>Sordariomycetidae</taxon>
        <taxon>Sordariales</taxon>
        <taxon>Chaetomiaceae</taxon>
        <taxon>Chaetomium</taxon>
    </lineage>
</organism>
<dbReference type="GeneID" id="4392881"/>